<dbReference type="InterPro" id="IPR013341">
    <property type="entry name" value="Mandelate_racemase_N_dom"/>
</dbReference>
<dbReference type="Gene3D" id="3.20.20.120">
    <property type="entry name" value="Enolase-like C-terminal domain"/>
    <property type="match status" value="1"/>
</dbReference>
<organism evidence="5">
    <name type="scientific">marine metagenome</name>
    <dbReference type="NCBI Taxonomy" id="408172"/>
    <lineage>
        <taxon>unclassified sequences</taxon>
        <taxon>metagenomes</taxon>
        <taxon>ecological metagenomes</taxon>
    </lineage>
</organism>
<dbReference type="SMART" id="SM00922">
    <property type="entry name" value="MR_MLE"/>
    <property type="match status" value="1"/>
</dbReference>
<evidence type="ECO:0000259" key="4">
    <source>
        <dbReference type="SMART" id="SM00922"/>
    </source>
</evidence>
<dbReference type="Pfam" id="PF13378">
    <property type="entry name" value="MR_MLE_C"/>
    <property type="match status" value="1"/>
</dbReference>
<keyword evidence="3" id="KW-0460">Magnesium</keyword>
<evidence type="ECO:0000256" key="3">
    <source>
        <dbReference type="ARBA" id="ARBA00022842"/>
    </source>
</evidence>
<sequence length="386" mass="43877">MLKCDSLQGSILHWVWEGFYMKITNVKVDMFDWETEVWKTGVGTTFGKTQQLGVVTIETDEGISGNAFLGSSRVGANHFAPGLIEFIKPIIMGRNPQDIGSIWWDLWKMNRSVSTYVIGAIDICLWDINGKIANQPIHRLLGTCKETVPVYSSTAYHETKEEYAEEAIKFKEMGWTAHKIHPHGNPMYDIEISKAVRDAVGDDMKLMLDSMWAYQYEDAMRVGRAIEDLNFYWYEDPLVEEDLYNYVKLHQKLDIPIMSTEYAPGRYYGMTQWITQYATDILRGDVAVTGGITPMIRLCHLAEGFNMKCEIHHGGNSLNNVANLHITMAVPNCEFFEFFPCTGANMFGLVEDIQFDGGYVHAPTKPGLGYEIDWDLLHRGYNGTAE</sequence>
<dbReference type="GO" id="GO:0000287">
    <property type="term" value="F:magnesium ion binding"/>
    <property type="evidence" value="ECO:0007669"/>
    <property type="project" value="TreeGrafter"/>
</dbReference>
<keyword evidence="2" id="KW-0479">Metal-binding</keyword>
<evidence type="ECO:0000256" key="2">
    <source>
        <dbReference type="ARBA" id="ARBA00022723"/>
    </source>
</evidence>
<dbReference type="InterPro" id="IPR013342">
    <property type="entry name" value="Mandelate_racemase_C"/>
</dbReference>
<evidence type="ECO:0000313" key="5">
    <source>
        <dbReference type="EMBL" id="SVA63173.1"/>
    </source>
</evidence>
<evidence type="ECO:0000256" key="1">
    <source>
        <dbReference type="ARBA" id="ARBA00001946"/>
    </source>
</evidence>
<comment type="cofactor">
    <cofactor evidence="1">
        <name>Mg(2+)</name>
        <dbReference type="ChEBI" id="CHEBI:18420"/>
    </cofactor>
</comment>
<dbReference type="InterPro" id="IPR029017">
    <property type="entry name" value="Enolase-like_N"/>
</dbReference>
<dbReference type="SFLD" id="SFLDS00001">
    <property type="entry name" value="Enolase"/>
    <property type="match status" value="1"/>
</dbReference>
<dbReference type="AlphaFoldDB" id="A0A381XFX5"/>
<dbReference type="GO" id="GO:0016052">
    <property type="term" value="P:carbohydrate catabolic process"/>
    <property type="evidence" value="ECO:0007669"/>
    <property type="project" value="TreeGrafter"/>
</dbReference>
<dbReference type="EMBL" id="UINC01014897">
    <property type="protein sequence ID" value="SVA63173.1"/>
    <property type="molecule type" value="Genomic_DNA"/>
</dbReference>
<dbReference type="InterPro" id="IPR046945">
    <property type="entry name" value="RHMD-like"/>
</dbReference>
<dbReference type="SUPFAM" id="SSF51604">
    <property type="entry name" value="Enolase C-terminal domain-like"/>
    <property type="match status" value="1"/>
</dbReference>
<name>A0A381XFX5_9ZZZZ</name>
<dbReference type="InterPro" id="IPR036849">
    <property type="entry name" value="Enolase-like_C_sf"/>
</dbReference>
<dbReference type="SUPFAM" id="SSF54826">
    <property type="entry name" value="Enolase N-terminal domain-like"/>
    <property type="match status" value="1"/>
</dbReference>
<reference evidence="5" key="1">
    <citation type="submission" date="2018-05" db="EMBL/GenBank/DDBJ databases">
        <authorList>
            <person name="Lanie J.A."/>
            <person name="Ng W.-L."/>
            <person name="Kazmierczak K.M."/>
            <person name="Andrzejewski T.M."/>
            <person name="Davidsen T.M."/>
            <person name="Wayne K.J."/>
            <person name="Tettelin H."/>
            <person name="Glass J.I."/>
            <person name="Rusch D."/>
            <person name="Podicherti R."/>
            <person name="Tsui H.-C.T."/>
            <person name="Winkler M.E."/>
        </authorList>
    </citation>
    <scope>NUCLEOTIDE SEQUENCE</scope>
</reference>
<protein>
    <recommendedName>
        <fullName evidence="4">Mandelate racemase/muconate lactonizing enzyme C-terminal domain-containing protein</fullName>
    </recommendedName>
</protein>
<dbReference type="InterPro" id="IPR029065">
    <property type="entry name" value="Enolase_C-like"/>
</dbReference>
<dbReference type="SFLD" id="SFLDG00179">
    <property type="entry name" value="mandelate_racemase"/>
    <property type="match status" value="1"/>
</dbReference>
<dbReference type="GO" id="GO:0016836">
    <property type="term" value="F:hydro-lyase activity"/>
    <property type="evidence" value="ECO:0007669"/>
    <property type="project" value="TreeGrafter"/>
</dbReference>
<accession>A0A381XFX5</accession>
<feature type="domain" description="Mandelate racemase/muconate lactonizing enzyme C-terminal" evidence="4">
    <location>
        <begin position="160"/>
        <end position="256"/>
    </location>
</feature>
<dbReference type="Gene3D" id="3.30.390.10">
    <property type="entry name" value="Enolase-like, N-terminal domain"/>
    <property type="match status" value="1"/>
</dbReference>
<dbReference type="PANTHER" id="PTHR13794">
    <property type="entry name" value="ENOLASE SUPERFAMILY, MANDELATE RACEMASE"/>
    <property type="match status" value="1"/>
</dbReference>
<dbReference type="PANTHER" id="PTHR13794:SF58">
    <property type="entry name" value="MITOCHONDRIAL ENOLASE SUPERFAMILY MEMBER 1"/>
    <property type="match status" value="1"/>
</dbReference>
<dbReference type="Pfam" id="PF02746">
    <property type="entry name" value="MR_MLE_N"/>
    <property type="match status" value="1"/>
</dbReference>
<gene>
    <name evidence="5" type="ORF">METZ01_LOCUS116027</name>
</gene>
<proteinExistence type="predicted"/>